<dbReference type="GO" id="GO:0004601">
    <property type="term" value="F:peroxidase activity"/>
    <property type="evidence" value="ECO:0007669"/>
    <property type="project" value="UniProtKB-ARBA"/>
</dbReference>
<dbReference type="SFLD" id="SFLDG01150">
    <property type="entry name" value="Main.1:_Beta-like"/>
    <property type="match status" value="1"/>
</dbReference>
<dbReference type="GO" id="GO:0006629">
    <property type="term" value="P:lipid metabolic process"/>
    <property type="evidence" value="ECO:0007669"/>
    <property type="project" value="EnsemblFungi"/>
</dbReference>
<keyword evidence="3 15" id="KW-0963">Cytoplasm</keyword>
<dbReference type="SUPFAM" id="SSF47616">
    <property type="entry name" value="GST C-terminal domain-like"/>
    <property type="match status" value="1"/>
</dbReference>
<dbReference type="Gene3D" id="3.30.2010.30">
    <property type="match status" value="1"/>
</dbReference>
<feature type="binding site" evidence="12">
    <location>
        <begin position="266"/>
        <end position="271"/>
    </location>
    <ligand>
        <name>a peptide</name>
        <dbReference type="ChEBI" id="CHEBI:60466"/>
    </ligand>
</feature>
<keyword evidence="9 15" id="KW-0482">Metalloprotease</keyword>
<dbReference type="GO" id="GO:0070006">
    <property type="term" value="F:metalloaminopeptidase activity"/>
    <property type="evidence" value="ECO:0007669"/>
    <property type="project" value="UniProtKB-ARBA"/>
</dbReference>
<dbReference type="InterPro" id="IPR049980">
    <property type="entry name" value="LTA4H_cat"/>
</dbReference>
<dbReference type="InterPro" id="IPR015211">
    <property type="entry name" value="Peptidase_M1_C"/>
</dbReference>
<evidence type="ECO:0000256" key="7">
    <source>
        <dbReference type="ARBA" id="ARBA00022801"/>
    </source>
</evidence>
<dbReference type="SFLD" id="SFLDS00019">
    <property type="entry name" value="Glutathione_Transferase_(cytos"/>
    <property type="match status" value="1"/>
</dbReference>
<dbReference type="PANTHER" id="PTHR45726:SF3">
    <property type="entry name" value="LEUKOTRIENE A-4 HYDROLASE"/>
    <property type="match status" value="1"/>
</dbReference>
<dbReference type="Pfam" id="PF02798">
    <property type="entry name" value="GST_N"/>
    <property type="match status" value="1"/>
</dbReference>
<dbReference type="InterPro" id="IPR036282">
    <property type="entry name" value="Glutathione-S-Trfase_C_sf"/>
</dbReference>
<dbReference type="GO" id="GO:0030163">
    <property type="term" value="P:protein catabolic process"/>
    <property type="evidence" value="ECO:0007669"/>
    <property type="project" value="EnsemblFungi"/>
</dbReference>
<dbReference type="GO" id="GO:0004364">
    <property type="term" value="F:glutathione transferase activity"/>
    <property type="evidence" value="ECO:0007669"/>
    <property type="project" value="UniProtKB-EC"/>
</dbReference>
<dbReference type="InterPro" id="IPR042097">
    <property type="entry name" value="Aminopeptidase_N-like_N_sf"/>
</dbReference>
<dbReference type="InterPro" id="IPR027268">
    <property type="entry name" value="Peptidase_M4/M1_CTD_sf"/>
</dbReference>
<evidence type="ECO:0000259" key="17">
    <source>
        <dbReference type="PROSITE" id="PS50405"/>
    </source>
</evidence>
<evidence type="ECO:0000256" key="9">
    <source>
        <dbReference type="ARBA" id="ARBA00023049"/>
    </source>
</evidence>
<dbReference type="SUPFAM" id="SSF55486">
    <property type="entry name" value="Metalloproteases ('zincins'), catalytic domain"/>
    <property type="match status" value="1"/>
</dbReference>
<dbReference type="GO" id="GO:0005829">
    <property type="term" value="C:cytosol"/>
    <property type="evidence" value="ECO:0007669"/>
    <property type="project" value="TreeGrafter"/>
</dbReference>
<dbReference type="Pfam" id="PF09127">
    <property type="entry name" value="Leuk-A4-hydro_C"/>
    <property type="match status" value="1"/>
</dbReference>
<dbReference type="Pfam" id="PF00043">
    <property type="entry name" value="GST_C"/>
    <property type="match status" value="1"/>
</dbReference>
<dbReference type="InterPro" id="IPR004046">
    <property type="entry name" value="GST_C"/>
</dbReference>
<comment type="similarity">
    <text evidence="2 15">Belongs to the peptidase M1 family.</text>
</comment>
<dbReference type="GO" id="GO:0061957">
    <property type="term" value="C:NVT complex"/>
    <property type="evidence" value="ECO:0007669"/>
    <property type="project" value="EnsemblFungi"/>
</dbReference>
<accession>A0A261XYJ3</accession>
<dbReference type="InterPro" id="IPR034015">
    <property type="entry name" value="M1_LTA4H"/>
</dbReference>
<feature type="binding site" evidence="13">
    <location>
        <position position="295"/>
    </location>
    <ligand>
        <name>Zn(2+)</name>
        <dbReference type="ChEBI" id="CHEBI:29105"/>
        <note>catalytic</note>
    </ligand>
</feature>
<evidence type="ECO:0000256" key="15">
    <source>
        <dbReference type="RuleBase" id="RU361141"/>
    </source>
</evidence>
<dbReference type="CDD" id="cd03189">
    <property type="entry name" value="GST_C_GTT1_like"/>
    <property type="match status" value="1"/>
</dbReference>
<dbReference type="CDD" id="cd09599">
    <property type="entry name" value="M1_LTA4H"/>
    <property type="match status" value="1"/>
</dbReference>
<feature type="binding site" evidence="12">
    <location>
        <begin position="568"/>
        <end position="570"/>
    </location>
    <ligand>
        <name>a peptide</name>
        <dbReference type="ChEBI" id="CHEBI:60466"/>
    </ligand>
</feature>
<comment type="catalytic activity">
    <reaction evidence="10">
        <text>RX + glutathione = an S-substituted glutathione + a halide anion + H(+)</text>
        <dbReference type="Rhea" id="RHEA:16437"/>
        <dbReference type="ChEBI" id="CHEBI:15378"/>
        <dbReference type="ChEBI" id="CHEBI:16042"/>
        <dbReference type="ChEBI" id="CHEBI:17792"/>
        <dbReference type="ChEBI" id="CHEBI:57925"/>
        <dbReference type="ChEBI" id="CHEBI:90779"/>
        <dbReference type="EC" id="2.5.1.18"/>
    </reaction>
</comment>
<evidence type="ECO:0000256" key="1">
    <source>
        <dbReference type="ARBA" id="ARBA00004496"/>
    </source>
</evidence>
<dbReference type="FunFam" id="1.10.390.10:FF:000003">
    <property type="entry name" value="Leukotriene A(4) hydrolase"/>
    <property type="match status" value="1"/>
</dbReference>
<feature type="active site" description="Proton acceptor" evidence="11">
    <location>
        <position position="296"/>
    </location>
</feature>
<comment type="catalytic activity">
    <reaction evidence="15">
        <text>an epoxide + H2O = an ethanediol</text>
        <dbReference type="Rhea" id="RHEA:19037"/>
        <dbReference type="ChEBI" id="CHEBI:15377"/>
        <dbReference type="ChEBI" id="CHEBI:32955"/>
        <dbReference type="ChEBI" id="CHEBI:140594"/>
        <dbReference type="EC" id="3.3.2.10"/>
    </reaction>
</comment>
<dbReference type="CDD" id="cd03046">
    <property type="entry name" value="GST_N_GTT1_like"/>
    <property type="match status" value="1"/>
</dbReference>
<feature type="domain" description="GST N-terminal" evidence="16">
    <location>
        <begin position="639"/>
        <end position="719"/>
    </location>
</feature>
<dbReference type="InterPro" id="IPR004045">
    <property type="entry name" value="Glutathione_S-Trfase_N"/>
</dbReference>
<evidence type="ECO:0000256" key="12">
    <source>
        <dbReference type="PIRSR" id="PIRSR612777-2"/>
    </source>
</evidence>
<evidence type="ECO:0000256" key="13">
    <source>
        <dbReference type="PIRSR" id="PIRSR612777-3"/>
    </source>
</evidence>
<comment type="cofactor">
    <cofactor evidence="13 15">
        <name>Zn(2+)</name>
        <dbReference type="ChEBI" id="CHEBI:29105"/>
    </cofactor>
    <text evidence="13 15">Binds 1 zinc ion per subunit.</text>
</comment>
<keyword evidence="19" id="KW-1185">Reference proteome</keyword>
<evidence type="ECO:0000256" key="10">
    <source>
        <dbReference type="ARBA" id="ARBA00047960"/>
    </source>
</evidence>
<dbReference type="AlphaFoldDB" id="A0A261XYJ3"/>
<feature type="binding site" evidence="13">
    <location>
        <position position="318"/>
    </location>
    <ligand>
        <name>Zn(2+)</name>
        <dbReference type="ChEBI" id="CHEBI:29105"/>
        <note>catalytic</note>
    </ligand>
</feature>
<dbReference type="InterPro" id="IPR016024">
    <property type="entry name" value="ARM-type_fold"/>
</dbReference>
<keyword evidence="4 15" id="KW-0645">Protease</keyword>
<dbReference type="SUPFAM" id="SSF48371">
    <property type="entry name" value="ARM repeat"/>
    <property type="match status" value="1"/>
</dbReference>
<protein>
    <recommendedName>
        <fullName evidence="15">Leukotriene A(4) hydrolase</fullName>
        <shortName evidence="15">LTA-4 hydrolase</shortName>
        <ecNumber evidence="15">3.3.2.10</ecNumber>
        <ecNumber evidence="15">3.4.11.-</ecNumber>
    </recommendedName>
</protein>
<proteinExistence type="inferred from homology"/>
<dbReference type="GO" id="GO:0120113">
    <property type="term" value="P:cytoplasm to vacuole targeting by the NVT pathway"/>
    <property type="evidence" value="ECO:0007669"/>
    <property type="project" value="EnsemblFungi"/>
</dbReference>
<evidence type="ECO:0000259" key="16">
    <source>
        <dbReference type="PROSITE" id="PS50404"/>
    </source>
</evidence>
<dbReference type="GO" id="GO:0000328">
    <property type="term" value="C:fungal-type vacuole lumen"/>
    <property type="evidence" value="ECO:0007669"/>
    <property type="project" value="EnsemblFungi"/>
</dbReference>
<evidence type="ECO:0000313" key="19">
    <source>
        <dbReference type="Proteomes" id="UP000242875"/>
    </source>
</evidence>
<reference evidence="18 19" key="1">
    <citation type="journal article" date="2017" name="Mycologia">
        <title>Bifiguratus adelaidae, gen. et sp. nov., a new member of Mucoromycotina in endophytic and soil-dwelling habitats.</title>
        <authorList>
            <person name="Torres-Cruz T.J."/>
            <person name="Billingsley Tobias T.L."/>
            <person name="Almatruk M."/>
            <person name="Hesse C."/>
            <person name="Kuske C.R."/>
            <person name="Desiro A."/>
            <person name="Benucci G.M."/>
            <person name="Bonito G."/>
            <person name="Stajich J.E."/>
            <person name="Dunlap C."/>
            <person name="Arnold A.E."/>
            <person name="Porras-Alfaro A."/>
        </authorList>
    </citation>
    <scope>NUCLEOTIDE SEQUENCE [LARGE SCALE GENOMIC DNA]</scope>
    <source>
        <strain evidence="18 19">AZ0501</strain>
    </source>
</reference>
<dbReference type="FunFam" id="3.40.30.10:FF:000156">
    <property type="entry name" value="Glutathione S-transferase 1"/>
    <property type="match status" value="1"/>
</dbReference>
<dbReference type="PROSITE" id="PS50404">
    <property type="entry name" value="GST_NTER"/>
    <property type="match status" value="1"/>
</dbReference>
<dbReference type="InterPro" id="IPR038502">
    <property type="entry name" value="M1_LTA-4_hydro/amino_C_sf"/>
</dbReference>
<dbReference type="InterPro" id="IPR040079">
    <property type="entry name" value="Glutathione_S-Trfase"/>
</dbReference>
<evidence type="ECO:0000256" key="11">
    <source>
        <dbReference type="PIRSR" id="PIRSR612777-1"/>
    </source>
</evidence>
<evidence type="ECO:0000256" key="6">
    <source>
        <dbReference type="ARBA" id="ARBA00022723"/>
    </source>
</evidence>
<dbReference type="GO" id="GO:0006508">
    <property type="term" value="P:proteolysis"/>
    <property type="evidence" value="ECO:0007669"/>
    <property type="project" value="UniProtKB-KW"/>
</dbReference>
<dbReference type="Gene3D" id="3.40.30.10">
    <property type="entry name" value="Glutaredoxin"/>
    <property type="match status" value="1"/>
</dbReference>
<dbReference type="SFLD" id="SFLDG00358">
    <property type="entry name" value="Main_(cytGST)"/>
    <property type="match status" value="1"/>
</dbReference>
<comment type="caution">
    <text evidence="18">The sequence shown here is derived from an EMBL/GenBank/DDBJ whole genome shotgun (WGS) entry which is preliminary data.</text>
</comment>
<dbReference type="InterPro" id="IPR014782">
    <property type="entry name" value="Peptidase_M1_dom"/>
</dbReference>
<dbReference type="OrthoDB" id="79562at2759"/>
<dbReference type="FunFam" id="2.60.40.1730:FF:000004">
    <property type="entry name" value="Leukotriene A(4) hydrolase"/>
    <property type="match status" value="1"/>
</dbReference>
<dbReference type="NCBIfam" id="TIGR02411">
    <property type="entry name" value="leuko_A4_hydro"/>
    <property type="match status" value="1"/>
</dbReference>
<gene>
    <name evidence="18" type="ORF">BZG36_03179</name>
</gene>
<dbReference type="InterPro" id="IPR036249">
    <property type="entry name" value="Thioredoxin-like_sf"/>
</dbReference>
<dbReference type="Gene3D" id="2.60.40.1730">
    <property type="entry name" value="tricorn interacting facor f3 domain"/>
    <property type="match status" value="1"/>
</dbReference>
<dbReference type="EC" id="3.4.11.-" evidence="15"/>
<evidence type="ECO:0000256" key="3">
    <source>
        <dbReference type="ARBA" id="ARBA00022490"/>
    </source>
</evidence>
<evidence type="ECO:0000256" key="2">
    <source>
        <dbReference type="ARBA" id="ARBA00010136"/>
    </source>
</evidence>
<feature type="active site" description="Proton donor" evidence="11">
    <location>
        <position position="383"/>
    </location>
</feature>
<keyword evidence="6 13" id="KW-0479">Metal-binding</keyword>
<keyword evidence="7 15" id="KW-0378">Hydrolase</keyword>
<dbReference type="InterPro" id="IPR012777">
    <property type="entry name" value="LTA4H"/>
</dbReference>
<dbReference type="InterPro" id="IPR045357">
    <property type="entry name" value="Aminopeptidase_N-like_N"/>
</dbReference>
<organism evidence="18 19">
    <name type="scientific">Bifiguratus adelaidae</name>
    <dbReference type="NCBI Taxonomy" id="1938954"/>
    <lineage>
        <taxon>Eukaryota</taxon>
        <taxon>Fungi</taxon>
        <taxon>Fungi incertae sedis</taxon>
        <taxon>Mucoromycota</taxon>
        <taxon>Mucoromycotina</taxon>
        <taxon>Endogonomycetes</taxon>
        <taxon>Endogonales</taxon>
        <taxon>Endogonales incertae sedis</taxon>
        <taxon>Bifiguratus</taxon>
    </lineage>
</organism>
<dbReference type="PRINTS" id="PR00756">
    <property type="entry name" value="ALADIPTASE"/>
</dbReference>
<dbReference type="Pfam" id="PF17900">
    <property type="entry name" value="Peptidase_M1_N"/>
    <property type="match status" value="1"/>
</dbReference>
<feature type="binding site" evidence="14">
    <location>
        <begin position="138"/>
        <end position="140"/>
    </location>
    <ligand>
        <name>a peptide</name>
        <dbReference type="ChEBI" id="CHEBI:60466"/>
    </ligand>
</feature>
<evidence type="ECO:0000256" key="14">
    <source>
        <dbReference type="PIRSR" id="PIRSR634015-2"/>
    </source>
</evidence>
<dbReference type="SUPFAM" id="SSF63737">
    <property type="entry name" value="Leukotriene A4 hydrolase N-terminal domain"/>
    <property type="match status" value="1"/>
</dbReference>
<dbReference type="FunFam" id="3.30.2010.30:FF:000001">
    <property type="entry name" value="Leukotriene A(4) hydrolase"/>
    <property type="match status" value="1"/>
</dbReference>
<dbReference type="GO" id="GO:0005771">
    <property type="term" value="C:multivesicular body"/>
    <property type="evidence" value="ECO:0007669"/>
    <property type="project" value="EnsemblFungi"/>
</dbReference>
<dbReference type="Gene3D" id="1.25.40.320">
    <property type="entry name" value="Peptidase M1, leukotriene A4 hydrolase/aminopeptidase C-terminal domain"/>
    <property type="match status" value="1"/>
</dbReference>
<comment type="subcellular location">
    <subcellularLocation>
        <location evidence="1 15">Cytoplasm</location>
    </subcellularLocation>
</comment>
<dbReference type="GO" id="GO:0004301">
    <property type="term" value="F:epoxide hydrolase activity"/>
    <property type="evidence" value="ECO:0007669"/>
    <property type="project" value="UniProtKB-EC"/>
</dbReference>
<dbReference type="EC" id="3.3.2.10" evidence="15"/>
<evidence type="ECO:0000256" key="5">
    <source>
        <dbReference type="ARBA" id="ARBA00022679"/>
    </source>
</evidence>
<dbReference type="Gene3D" id="1.10.390.10">
    <property type="entry name" value="Neutral Protease Domain 2"/>
    <property type="match status" value="1"/>
</dbReference>
<sequence>MCSSKPLREPNTQSNLNDVSTKHLHLALKVDFDQKLLSGSVILDMVTLMDNVREIVLDTSYLAIKGTSVDGKALKYSVADRHPAFGSALTIELPEPIAKAGGELKLTVDYSTTEKCTAIQFLEPSQTVGKKYPYLFSQCEAIHARALVPCQDSPSIKLTYSASIQSPLPVLMSALQTGAEAGEFGLTTYNFVQKTKMPSYLIAIAAGNLQGREIGPRSTVWSEPEVVDAAAFEFDGTETFIKTGEELLTPYEWGRYDLLVLPPSFPYGGMENPCLTFVTPTLLAGDKSAVDVVAHEIAHSWMGNLVTTKTWEHFWLNEGWTVFVERKITGRIHGESERQFSAIIGWKALKESVELFGNDSPATHLNTNLDGIDPDDYFSTVPYEKGFNLLYHIEKVVGGAEVFEPYMRAHVQNFAGTSITTDDWKAFLYQYMEQNHGQEKIDALNTIDWETWLRAPGMPPVDPQFDTTLADACYTLAKKWDESRNGPYDGFQSSDFETLTPGQKVVFLERMTDYESFPHAALSKMDQLYNLTSIRNAEIRFRWQQLCLQASYEPVYPAVVEFLVEQGRMKFVRPLYRLLSRAQNGEKLAKDTYLKHKNFYHPIAGMLIEKDIGLRKSKDTQAFNAYKVSQLQTFCIESGEKSQIHHLDASRSFRILWLLEELEVPYEIKEYKRIDSRAPPELKKVHPLGKAPVIEVDGQVIIESGAIVEYLIQKYGKGRLAPASTFASPDYVKYLQLLHFAEGSLMPTLVMKLVFGIIPTKAPFFIRPLLNAVFAQVNKQFVEPEVKANAGWLESLLQDQQWFVGNELSGADIMLSFPLQALTTRAPEVVGPNIKAWVERVHARPAYQRAEERGGKLEIL</sequence>
<feature type="domain" description="GST C-terminal" evidence="17">
    <location>
        <begin position="727"/>
        <end position="860"/>
    </location>
</feature>
<dbReference type="InterPro" id="IPR001930">
    <property type="entry name" value="Peptidase_M1"/>
</dbReference>
<dbReference type="InterPro" id="IPR010987">
    <property type="entry name" value="Glutathione-S-Trfase_C-like"/>
</dbReference>
<dbReference type="SMART" id="SM01263">
    <property type="entry name" value="Leuk-A4-hydro_C"/>
    <property type="match status" value="1"/>
</dbReference>
<dbReference type="PANTHER" id="PTHR45726">
    <property type="entry name" value="LEUKOTRIENE A-4 HYDROLASE"/>
    <property type="match status" value="1"/>
</dbReference>
<dbReference type="Gene3D" id="1.20.1050.10">
    <property type="match status" value="1"/>
</dbReference>
<dbReference type="FunFam" id="1.25.40.320:FF:000001">
    <property type="entry name" value="Leukotriene A(4) hydrolase"/>
    <property type="match status" value="1"/>
</dbReference>
<evidence type="ECO:0000256" key="4">
    <source>
        <dbReference type="ARBA" id="ARBA00022670"/>
    </source>
</evidence>
<evidence type="ECO:0000256" key="8">
    <source>
        <dbReference type="ARBA" id="ARBA00022833"/>
    </source>
</evidence>
<name>A0A261XYJ3_9FUNG</name>
<evidence type="ECO:0000313" key="18">
    <source>
        <dbReference type="EMBL" id="OZJ03446.1"/>
    </source>
</evidence>
<dbReference type="SUPFAM" id="SSF52833">
    <property type="entry name" value="Thioredoxin-like"/>
    <property type="match status" value="1"/>
</dbReference>
<dbReference type="Pfam" id="PF01433">
    <property type="entry name" value="Peptidase_M1"/>
    <property type="match status" value="1"/>
</dbReference>
<dbReference type="Proteomes" id="UP000242875">
    <property type="component" value="Unassembled WGS sequence"/>
</dbReference>
<dbReference type="EMBL" id="MVBO01000085">
    <property type="protein sequence ID" value="OZJ03446.1"/>
    <property type="molecule type" value="Genomic_DNA"/>
</dbReference>
<keyword evidence="8 13" id="KW-0862">Zinc</keyword>
<keyword evidence="5" id="KW-0808">Transferase</keyword>
<dbReference type="PROSITE" id="PS50405">
    <property type="entry name" value="GST_CTER"/>
    <property type="match status" value="1"/>
</dbReference>
<dbReference type="GO" id="GO:0008270">
    <property type="term" value="F:zinc ion binding"/>
    <property type="evidence" value="ECO:0007669"/>
    <property type="project" value="InterPro"/>
</dbReference>
<feature type="binding site" evidence="13">
    <location>
        <position position="299"/>
    </location>
    <ligand>
        <name>Zn(2+)</name>
        <dbReference type="ChEBI" id="CHEBI:29105"/>
        <note>catalytic</note>
    </ligand>
</feature>